<keyword evidence="4 7" id="KW-0472">Membrane</keyword>
<evidence type="ECO:0000259" key="8">
    <source>
        <dbReference type="Pfam" id="PF20684"/>
    </source>
</evidence>
<evidence type="ECO:0000256" key="6">
    <source>
        <dbReference type="SAM" id="MobiDB-lite"/>
    </source>
</evidence>
<feature type="domain" description="Rhodopsin" evidence="8">
    <location>
        <begin position="52"/>
        <end position="288"/>
    </location>
</feature>
<feature type="transmembrane region" description="Helical" evidence="7">
    <location>
        <begin position="194"/>
        <end position="213"/>
    </location>
</feature>
<evidence type="ECO:0000256" key="2">
    <source>
        <dbReference type="ARBA" id="ARBA00022692"/>
    </source>
</evidence>
<feature type="transmembrane region" description="Helical" evidence="7">
    <location>
        <begin position="225"/>
        <end position="244"/>
    </location>
</feature>
<comment type="similarity">
    <text evidence="5">Belongs to the SAT4 family.</text>
</comment>
<dbReference type="OrthoDB" id="444631at2759"/>
<feature type="transmembrane region" description="Helical" evidence="7">
    <location>
        <begin position="97"/>
        <end position="119"/>
    </location>
</feature>
<dbReference type="InterPro" id="IPR052337">
    <property type="entry name" value="SAT4-like"/>
</dbReference>
<dbReference type="PANTHER" id="PTHR33048">
    <property type="entry name" value="PTH11-LIKE INTEGRAL MEMBRANE PROTEIN (AFU_ORTHOLOGUE AFUA_5G11245)"/>
    <property type="match status" value="1"/>
</dbReference>
<proteinExistence type="inferred from homology"/>
<name>A0A132B747_MOLSC</name>
<evidence type="ECO:0000256" key="1">
    <source>
        <dbReference type="ARBA" id="ARBA00004141"/>
    </source>
</evidence>
<keyword evidence="10" id="KW-1185">Reference proteome</keyword>
<dbReference type="RefSeq" id="XP_018062585.1">
    <property type="nucleotide sequence ID" value="XM_018220786.1"/>
</dbReference>
<dbReference type="AlphaFoldDB" id="A0A132B747"/>
<dbReference type="InParanoid" id="A0A132B747"/>
<protein>
    <recommendedName>
        <fullName evidence="8">Rhodopsin domain-containing protein</fullName>
    </recommendedName>
</protein>
<dbReference type="InterPro" id="IPR049326">
    <property type="entry name" value="Rhodopsin_dom_fungi"/>
</dbReference>
<feature type="compositionally biased region" description="Basic and acidic residues" evidence="6">
    <location>
        <begin position="370"/>
        <end position="379"/>
    </location>
</feature>
<evidence type="ECO:0000256" key="7">
    <source>
        <dbReference type="SAM" id="Phobius"/>
    </source>
</evidence>
<dbReference type="EMBL" id="KQ947436">
    <property type="protein sequence ID" value="KUJ08230.1"/>
    <property type="molecule type" value="Genomic_DNA"/>
</dbReference>
<feature type="region of interest" description="Disordered" evidence="6">
    <location>
        <begin position="370"/>
        <end position="398"/>
    </location>
</feature>
<evidence type="ECO:0000313" key="9">
    <source>
        <dbReference type="EMBL" id="KUJ08230.1"/>
    </source>
</evidence>
<feature type="transmembrane region" description="Helical" evidence="7">
    <location>
        <begin position="145"/>
        <end position="167"/>
    </location>
</feature>
<evidence type="ECO:0000256" key="4">
    <source>
        <dbReference type="ARBA" id="ARBA00023136"/>
    </source>
</evidence>
<feature type="transmembrane region" description="Helical" evidence="7">
    <location>
        <begin position="67"/>
        <end position="85"/>
    </location>
</feature>
<reference evidence="9 10" key="1">
    <citation type="submission" date="2015-10" db="EMBL/GenBank/DDBJ databases">
        <title>Full genome of DAOMC 229536 Phialocephala scopiformis, a fungal endophyte of spruce producing the potent anti-insectan compound rugulosin.</title>
        <authorList>
            <consortium name="DOE Joint Genome Institute"/>
            <person name="Walker A.K."/>
            <person name="Frasz S.L."/>
            <person name="Seifert K.A."/>
            <person name="Miller J.D."/>
            <person name="Mondo S.J."/>
            <person name="Labutti K."/>
            <person name="Lipzen A."/>
            <person name="Dockter R."/>
            <person name="Kennedy M."/>
            <person name="Grigoriev I.V."/>
            <person name="Spatafora J.W."/>
        </authorList>
    </citation>
    <scope>NUCLEOTIDE SEQUENCE [LARGE SCALE GENOMIC DNA]</scope>
    <source>
        <strain evidence="9 10">CBS 120377</strain>
    </source>
</reference>
<accession>A0A132B747</accession>
<evidence type="ECO:0000256" key="5">
    <source>
        <dbReference type="ARBA" id="ARBA00038359"/>
    </source>
</evidence>
<comment type="subcellular location">
    <subcellularLocation>
        <location evidence="1">Membrane</location>
        <topology evidence="1">Multi-pass membrane protein</topology>
    </subcellularLocation>
</comment>
<dbReference type="GeneID" id="28830512"/>
<evidence type="ECO:0000256" key="3">
    <source>
        <dbReference type="ARBA" id="ARBA00022989"/>
    </source>
</evidence>
<feature type="transmembrane region" description="Helical" evidence="7">
    <location>
        <begin position="34"/>
        <end position="55"/>
    </location>
</feature>
<gene>
    <name evidence="9" type="ORF">LY89DRAFT_742070</name>
</gene>
<sequence>MEVTNKYSPITGINNTMETPPTAAFLAQSRVPQILFGSIFPAGIATIFVLGRFYSRIILLRHWGSDDTFVLISWLTGAIALTVINCDLTRFGSGRHAAASSFLDLGPTVALGFAARLLYQFNIMATKLRICAFYMRVFQDRRSKMFVWATAGYILAFSIPLIIATILQCSPPQGAWKPVPSKCHDGRPPFEASAILGIIADCLLLAFVIPRILALHLPRRQKVSLFAVCCMSILVIIAAIIRLVRVLKVVDSTDTPWDSYDISIWTSVEVNVGLFCASAPATKPLLKKIVPGMGFSTTDSSPGIKTSSRYREYAKDTMVSRRRQTQAGGDFEMMSSTDLDLEFGSIKGQGTRKKNDALWVSDSDKDISLKDGEDGDRVELQPPSRKAQRIALSTCHQR</sequence>
<organism evidence="9 10">
    <name type="scientific">Mollisia scopiformis</name>
    <name type="common">Conifer needle endophyte fungus</name>
    <name type="synonym">Phialocephala scopiformis</name>
    <dbReference type="NCBI Taxonomy" id="149040"/>
    <lineage>
        <taxon>Eukaryota</taxon>
        <taxon>Fungi</taxon>
        <taxon>Dikarya</taxon>
        <taxon>Ascomycota</taxon>
        <taxon>Pezizomycotina</taxon>
        <taxon>Leotiomycetes</taxon>
        <taxon>Helotiales</taxon>
        <taxon>Mollisiaceae</taxon>
        <taxon>Mollisia</taxon>
    </lineage>
</organism>
<keyword evidence="2 7" id="KW-0812">Transmembrane</keyword>
<dbReference type="KEGG" id="psco:LY89DRAFT_742070"/>
<dbReference type="Pfam" id="PF20684">
    <property type="entry name" value="Fung_rhodopsin"/>
    <property type="match status" value="1"/>
</dbReference>
<dbReference type="PANTHER" id="PTHR33048:SF108">
    <property type="entry name" value="INTEGRAL MEMBRANE PROTEIN"/>
    <property type="match status" value="1"/>
</dbReference>
<keyword evidence="3 7" id="KW-1133">Transmembrane helix</keyword>
<dbReference type="GO" id="GO:0016020">
    <property type="term" value="C:membrane"/>
    <property type="evidence" value="ECO:0007669"/>
    <property type="project" value="UniProtKB-SubCell"/>
</dbReference>
<evidence type="ECO:0000313" key="10">
    <source>
        <dbReference type="Proteomes" id="UP000070700"/>
    </source>
</evidence>
<dbReference type="Proteomes" id="UP000070700">
    <property type="component" value="Unassembled WGS sequence"/>
</dbReference>